<evidence type="ECO:0000313" key="5">
    <source>
        <dbReference type="Proteomes" id="UP000284022"/>
    </source>
</evidence>
<reference evidence="7 8" key="2">
    <citation type="journal article" date="2019" name="Nat. Med.">
        <title>A library of human gut bacterial isolates paired with longitudinal multiomics data enables mechanistic microbiome research.</title>
        <authorList>
            <person name="Poyet M."/>
            <person name="Groussin M."/>
            <person name="Gibbons S.M."/>
            <person name="Avila-Pacheco J."/>
            <person name="Jiang X."/>
            <person name="Kearney S.M."/>
            <person name="Perrotta A.R."/>
            <person name="Berdy B."/>
            <person name="Zhao S."/>
            <person name="Lieberman T.D."/>
            <person name="Swanson P.K."/>
            <person name="Smith M."/>
            <person name="Roesemann S."/>
            <person name="Alexander J.E."/>
            <person name="Rich S.A."/>
            <person name="Livny J."/>
            <person name="Vlamakis H."/>
            <person name="Clish C."/>
            <person name="Bullock K."/>
            <person name="Deik A."/>
            <person name="Scott J."/>
            <person name="Pierce K.A."/>
            <person name="Xavier R.J."/>
            <person name="Alm E.J."/>
        </authorList>
    </citation>
    <scope>NUCLEOTIDE SEQUENCE [LARGE SCALE GENOMIC DNA]</scope>
    <source>
        <strain evidence="1 8">BIOML-A11</strain>
        <strain evidence="2 7">BIOML-A5</strain>
    </source>
</reference>
<dbReference type="Proteomes" id="UP000466952">
    <property type="component" value="Unassembled WGS sequence"/>
</dbReference>
<dbReference type="STRING" id="820.ERS852554_00490"/>
<proteinExistence type="predicted"/>
<evidence type="ECO:0000313" key="4">
    <source>
        <dbReference type="EMBL" id="RGU35391.1"/>
    </source>
</evidence>
<dbReference type="SUPFAM" id="SSF48371">
    <property type="entry name" value="ARM repeat"/>
    <property type="match status" value="1"/>
</dbReference>
<dbReference type="EMBL" id="QRXV01000027">
    <property type="protein sequence ID" value="RGU35391.1"/>
    <property type="molecule type" value="Genomic_DNA"/>
</dbReference>
<dbReference type="EMBL" id="QRVP01000003">
    <property type="protein sequence ID" value="RGS56254.1"/>
    <property type="molecule type" value="Genomic_DNA"/>
</dbReference>
<dbReference type="AlphaFoldDB" id="A0A139JY13"/>
<evidence type="ECO:0000313" key="3">
    <source>
        <dbReference type="EMBL" id="RGS56254.1"/>
    </source>
</evidence>
<dbReference type="Proteomes" id="UP000285283">
    <property type="component" value="Unassembled WGS sequence"/>
</dbReference>
<evidence type="ECO:0008006" key="9">
    <source>
        <dbReference type="Google" id="ProtNLM"/>
    </source>
</evidence>
<dbReference type="EMBL" id="WCTL01000012">
    <property type="protein sequence ID" value="KAB4234758.1"/>
    <property type="molecule type" value="Genomic_DNA"/>
</dbReference>
<evidence type="ECO:0000313" key="7">
    <source>
        <dbReference type="Proteomes" id="UP000462376"/>
    </source>
</evidence>
<evidence type="ECO:0000313" key="8">
    <source>
        <dbReference type="Proteomes" id="UP000466952"/>
    </source>
</evidence>
<evidence type="ECO:0000313" key="2">
    <source>
        <dbReference type="EMBL" id="KAB4234758.1"/>
    </source>
</evidence>
<comment type="caution">
    <text evidence="3">The sequence shown here is derived from an EMBL/GenBank/DDBJ whole genome shotgun (WGS) entry which is preliminary data.</text>
</comment>
<evidence type="ECO:0000313" key="1">
    <source>
        <dbReference type="EMBL" id="KAB4209999.1"/>
    </source>
</evidence>
<dbReference type="InterPro" id="IPR016024">
    <property type="entry name" value="ARM-type_fold"/>
</dbReference>
<dbReference type="Proteomes" id="UP000462376">
    <property type="component" value="Unassembled WGS sequence"/>
</dbReference>
<evidence type="ECO:0000313" key="6">
    <source>
        <dbReference type="Proteomes" id="UP000285283"/>
    </source>
</evidence>
<gene>
    <name evidence="4" type="ORF">DWW83_19690</name>
    <name evidence="3" type="ORF">DWX87_04145</name>
    <name evidence="2" type="ORF">GAP47_13525</name>
    <name evidence="1" type="ORF">GAP55_17455</name>
</gene>
<protein>
    <recommendedName>
        <fullName evidence="9">HEAT repeat domain-containing protein</fullName>
    </recommendedName>
</protein>
<sequence length="183" mass="21379">MGYMEKITEFRNTLAVPIHKLSIDSLVQEVCLCPEYFEDIYRLTYDEKQTVSWRAIWVCEKLSEIHPGWFILLYDEIIQRLIDCTHDGSKRLLLSILYNIPIPTPISVDLLNYCLDHMLSPQESIGVQALSIRIAYLLCRKEPELLQELQLILENTELDFYSTGVRTTVRNTLKKIRATKGRE</sequence>
<accession>A0A139JY13</accession>
<name>A0A139JY13_BACUN</name>
<organism evidence="3 6">
    <name type="scientific">Bacteroides uniformis</name>
    <dbReference type="NCBI Taxonomy" id="820"/>
    <lineage>
        <taxon>Bacteria</taxon>
        <taxon>Pseudomonadati</taxon>
        <taxon>Bacteroidota</taxon>
        <taxon>Bacteroidia</taxon>
        <taxon>Bacteroidales</taxon>
        <taxon>Bacteroidaceae</taxon>
        <taxon>Bacteroides</taxon>
    </lineage>
</organism>
<dbReference type="EMBL" id="WCTR01000015">
    <property type="protein sequence ID" value="KAB4209999.1"/>
    <property type="molecule type" value="Genomic_DNA"/>
</dbReference>
<reference evidence="5 6" key="1">
    <citation type="submission" date="2018-08" db="EMBL/GenBank/DDBJ databases">
        <title>A genome reference for cultivated species of the human gut microbiota.</title>
        <authorList>
            <person name="Zou Y."/>
            <person name="Xue W."/>
            <person name="Luo G."/>
        </authorList>
    </citation>
    <scope>NUCLEOTIDE SEQUENCE [LARGE SCALE GENOMIC DNA]</scope>
    <source>
        <strain evidence="4 5">AF17-20</strain>
        <strain evidence="3 6">AF21-53</strain>
    </source>
</reference>
<dbReference type="Proteomes" id="UP000284022">
    <property type="component" value="Unassembled WGS sequence"/>
</dbReference>